<reference evidence="6" key="1">
    <citation type="journal article" date="2019" name="Gigascience">
        <title>De novo genome assembly of the endangered Acer yangbiense, a plant species with extremely small populations endemic to Yunnan Province, China.</title>
        <authorList>
            <person name="Yang J."/>
            <person name="Wariss H.M."/>
            <person name="Tao L."/>
            <person name="Zhang R."/>
            <person name="Yun Q."/>
            <person name="Hollingsworth P."/>
            <person name="Dao Z."/>
            <person name="Luo G."/>
            <person name="Guo H."/>
            <person name="Ma Y."/>
            <person name="Sun W."/>
        </authorList>
    </citation>
    <scope>NUCLEOTIDE SEQUENCE [LARGE SCALE GENOMIC DNA]</scope>
    <source>
        <strain evidence="6">cv. Malutang</strain>
    </source>
</reference>
<keyword evidence="1" id="KW-0547">Nucleotide-binding</keyword>
<gene>
    <name evidence="5" type="ORF">EZV62_026783</name>
</gene>
<evidence type="ECO:0000256" key="2">
    <source>
        <dbReference type="ARBA" id="ARBA00022840"/>
    </source>
</evidence>
<dbReference type="Gene3D" id="3.40.50.300">
    <property type="entry name" value="P-loop containing nucleotide triphosphate hydrolases"/>
    <property type="match status" value="1"/>
</dbReference>
<dbReference type="InterPro" id="IPR027417">
    <property type="entry name" value="P-loop_NTPase"/>
</dbReference>
<keyword evidence="6" id="KW-1185">Reference proteome</keyword>
<dbReference type="Pfam" id="PF00004">
    <property type="entry name" value="AAA"/>
    <property type="match status" value="1"/>
</dbReference>
<accession>A0A5C7GSN2</accession>
<evidence type="ECO:0000256" key="1">
    <source>
        <dbReference type="ARBA" id="ARBA00022741"/>
    </source>
</evidence>
<feature type="region of interest" description="Disordered" evidence="3">
    <location>
        <begin position="1"/>
        <end position="20"/>
    </location>
</feature>
<protein>
    <recommendedName>
        <fullName evidence="4">ATPase AAA-type core domain-containing protein</fullName>
    </recommendedName>
</protein>
<evidence type="ECO:0000259" key="4">
    <source>
        <dbReference type="Pfam" id="PF00004"/>
    </source>
</evidence>
<name>A0A5C7GSN2_9ROSI</name>
<dbReference type="Proteomes" id="UP000323000">
    <property type="component" value="Chromosome 13"/>
</dbReference>
<dbReference type="InterPro" id="IPR050221">
    <property type="entry name" value="26S_Proteasome_ATPase"/>
</dbReference>
<proteinExistence type="predicted"/>
<dbReference type="GO" id="GO:0005524">
    <property type="term" value="F:ATP binding"/>
    <property type="evidence" value="ECO:0007669"/>
    <property type="project" value="UniProtKB-KW"/>
</dbReference>
<dbReference type="OrthoDB" id="9938108at2759"/>
<evidence type="ECO:0000313" key="5">
    <source>
        <dbReference type="EMBL" id="TXG47489.1"/>
    </source>
</evidence>
<dbReference type="AlphaFoldDB" id="A0A5C7GSN2"/>
<dbReference type="PANTHER" id="PTHR23073">
    <property type="entry name" value="26S PROTEASOME REGULATORY SUBUNIT"/>
    <property type="match status" value="1"/>
</dbReference>
<feature type="domain" description="ATPase AAA-type core" evidence="4">
    <location>
        <begin position="38"/>
        <end position="59"/>
    </location>
</feature>
<dbReference type="GO" id="GO:0016887">
    <property type="term" value="F:ATP hydrolysis activity"/>
    <property type="evidence" value="ECO:0007669"/>
    <property type="project" value="InterPro"/>
</dbReference>
<dbReference type="InterPro" id="IPR003959">
    <property type="entry name" value="ATPase_AAA_core"/>
</dbReference>
<sequence length="123" mass="13727">MERDTKVMGSELQMETGNSCSGGDELYRQIGIDPPQGVLLYGPPGTCKTILAKAIKQAYMKLGQMYMKRELEFELVRNSDRESTQEALLLQGVHFAFGSDSTMNKKIKVKKMDCLQGKVCAEL</sequence>
<evidence type="ECO:0000256" key="3">
    <source>
        <dbReference type="SAM" id="MobiDB-lite"/>
    </source>
</evidence>
<organism evidence="5 6">
    <name type="scientific">Acer yangbiense</name>
    <dbReference type="NCBI Taxonomy" id="1000413"/>
    <lineage>
        <taxon>Eukaryota</taxon>
        <taxon>Viridiplantae</taxon>
        <taxon>Streptophyta</taxon>
        <taxon>Embryophyta</taxon>
        <taxon>Tracheophyta</taxon>
        <taxon>Spermatophyta</taxon>
        <taxon>Magnoliopsida</taxon>
        <taxon>eudicotyledons</taxon>
        <taxon>Gunneridae</taxon>
        <taxon>Pentapetalae</taxon>
        <taxon>rosids</taxon>
        <taxon>malvids</taxon>
        <taxon>Sapindales</taxon>
        <taxon>Sapindaceae</taxon>
        <taxon>Hippocastanoideae</taxon>
        <taxon>Acereae</taxon>
        <taxon>Acer</taxon>
    </lineage>
</organism>
<keyword evidence="2" id="KW-0067">ATP-binding</keyword>
<evidence type="ECO:0000313" key="6">
    <source>
        <dbReference type="Proteomes" id="UP000323000"/>
    </source>
</evidence>
<comment type="caution">
    <text evidence="5">The sequence shown here is derived from an EMBL/GenBank/DDBJ whole genome shotgun (WGS) entry which is preliminary data.</text>
</comment>
<dbReference type="EMBL" id="VAHF01000013">
    <property type="protein sequence ID" value="TXG47489.1"/>
    <property type="molecule type" value="Genomic_DNA"/>
</dbReference>
<dbReference type="SUPFAM" id="SSF52540">
    <property type="entry name" value="P-loop containing nucleoside triphosphate hydrolases"/>
    <property type="match status" value="1"/>
</dbReference>